<dbReference type="EMBL" id="JARKIE010000031">
    <property type="protein sequence ID" value="KAJ7697230.1"/>
    <property type="molecule type" value="Genomic_DNA"/>
</dbReference>
<protein>
    <recommendedName>
        <fullName evidence="3">F-box domain-containing protein</fullName>
    </recommendedName>
</protein>
<keyword evidence="2" id="KW-1185">Reference proteome</keyword>
<gene>
    <name evidence="1" type="ORF">B0H17DRAFT_1328952</name>
</gene>
<evidence type="ECO:0008006" key="3">
    <source>
        <dbReference type="Google" id="ProtNLM"/>
    </source>
</evidence>
<name>A0AAD7DRE2_MYCRO</name>
<reference evidence="1" key="1">
    <citation type="submission" date="2023-03" db="EMBL/GenBank/DDBJ databases">
        <title>Massive genome expansion in bonnet fungi (Mycena s.s.) driven by repeated elements and novel gene families across ecological guilds.</title>
        <authorList>
            <consortium name="Lawrence Berkeley National Laboratory"/>
            <person name="Harder C.B."/>
            <person name="Miyauchi S."/>
            <person name="Viragh M."/>
            <person name="Kuo A."/>
            <person name="Thoen E."/>
            <person name="Andreopoulos B."/>
            <person name="Lu D."/>
            <person name="Skrede I."/>
            <person name="Drula E."/>
            <person name="Henrissat B."/>
            <person name="Morin E."/>
            <person name="Kohler A."/>
            <person name="Barry K."/>
            <person name="LaButti K."/>
            <person name="Morin E."/>
            <person name="Salamov A."/>
            <person name="Lipzen A."/>
            <person name="Mereny Z."/>
            <person name="Hegedus B."/>
            <person name="Baldrian P."/>
            <person name="Stursova M."/>
            <person name="Weitz H."/>
            <person name="Taylor A."/>
            <person name="Grigoriev I.V."/>
            <person name="Nagy L.G."/>
            <person name="Martin F."/>
            <person name="Kauserud H."/>
        </authorList>
    </citation>
    <scope>NUCLEOTIDE SEQUENCE</scope>
    <source>
        <strain evidence="1">CBHHK067</strain>
    </source>
</reference>
<sequence length="519" mass="57338">MPAALLQFLGLPSELILECLVHLPYADMISCLKTGNRLLHDIITNSVLIRYRVEEHRACVDENPAQTGNSVVADRLAALRRREDNWLNFTPVSRQTLVIDFVTSGVYDLASDIYLVGDTPDPNASLCTAIKYIYISPGVEAPQWQSINARKPVIDFGTALEEHDLIAMVTYTPHDAIPDLISIDVLLLKFSTGLPHPLAANPTLHIHNVEVQSGHPGISIEIVGENLAISLVYWTDQQRDMDTLHIYNWNTGLPKMAPLEVNNTGVCFLTMDTLVVPNSEGSLDVYSIPLSEGCGLPRLIQSFYLPLLDPYHGVLSFQCRGDPNPRAAYTRPSRSRFLPRPDTALLFFTFEVVNRVGEVSEHMFIVDRPRLVGAIDARDLDVLSCHWDDWGPQCTRWLDAAAFSKNFITMTSGTRLAAIAVDAHLHPAPVRVLDFNPAHVRAQRAAGRHVVEADVEADAVAGTIEIPPFAEPIVSLLPYIETVSKELFTYAAVLINDENIIGAKFGDGSVEALEVLHFG</sequence>
<dbReference type="AlphaFoldDB" id="A0AAD7DRE2"/>
<proteinExistence type="predicted"/>
<evidence type="ECO:0000313" key="1">
    <source>
        <dbReference type="EMBL" id="KAJ7697230.1"/>
    </source>
</evidence>
<comment type="caution">
    <text evidence="1">The sequence shown here is derived from an EMBL/GenBank/DDBJ whole genome shotgun (WGS) entry which is preliminary data.</text>
</comment>
<organism evidence="1 2">
    <name type="scientific">Mycena rosella</name>
    <name type="common">Pink bonnet</name>
    <name type="synonym">Agaricus rosellus</name>
    <dbReference type="NCBI Taxonomy" id="1033263"/>
    <lineage>
        <taxon>Eukaryota</taxon>
        <taxon>Fungi</taxon>
        <taxon>Dikarya</taxon>
        <taxon>Basidiomycota</taxon>
        <taxon>Agaricomycotina</taxon>
        <taxon>Agaricomycetes</taxon>
        <taxon>Agaricomycetidae</taxon>
        <taxon>Agaricales</taxon>
        <taxon>Marasmiineae</taxon>
        <taxon>Mycenaceae</taxon>
        <taxon>Mycena</taxon>
    </lineage>
</organism>
<dbReference type="Proteomes" id="UP001221757">
    <property type="component" value="Unassembled WGS sequence"/>
</dbReference>
<accession>A0AAD7DRE2</accession>
<evidence type="ECO:0000313" key="2">
    <source>
        <dbReference type="Proteomes" id="UP001221757"/>
    </source>
</evidence>